<dbReference type="PANTHER" id="PTHR43432:SF3">
    <property type="entry name" value="SLR0285 PROTEIN"/>
    <property type="match status" value="1"/>
</dbReference>
<dbReference type="EMBL" id="BMIJ01000001">
    <property type="protein sequence ID" value="GGB84364.1"/>
    <property type="molecule type" value="Genomic_DNA"/>
</dbReference>
<keyword evidence="1" id="KW-0479">Metal-binding</keyword>
<dbReference type="SUPFAM" id="SSF102114">
    <property type="entry name" value="Radical SAM enzymes"/>
    <property type="match status" value="1"/>
</dbReference>
<dbReference type="Proteomes" id="UP000629025">
    <property type="component" value="Unassembled WGS sequence"/>
</dbReference>
<dbReference type="InterPro" id="IPR007197">
    <property type="entry name" value="rSAM"/>
</dbReference>
<reference evidence="7" key="1">
    <citation type="journal article" date="2019" name="Int. J. Syst. Evol. Microbiol.">
        <title>The Global Catalogue of Microorganisms (GCM) 10K type strain sequencing project: providing services to taxonomists for standard genome sequencing and annotation.</title>
        <authorList>
            <consortium name="The Broad Institute Genomics Platform"/>
            <consortium name="The Broad Institute Genome Sequencing Center for Infectious Disease"/>
            <person name="Wu L."/>
            <person name="Ma J."/>
        </authorList>
    </citation>
    <scope>NUCLEOTIDE SEQUENCE [LARGE SCALE GENOMIC DNA]</scope>
    <source>
        <strain evidence="7">CGMCC 1.15341</strain>
    </source>
</reference>
<comment type="caution">
    <text evidence="6">The sequence shown here is derived from an EMBL/GenBank/DDBJ whole genome shotgun (WGS) entry which is preliminary data.</text>
</comment>
<keyword evidence="2" id="KW-0408">Iron</keyword>
<organism evidence="6 7">
    <name type="scientific">Marinobacterium zhoushanense</name>
    <dbReference type="NCBI Taxonomy" id="1679163"/>
    <lineage>
        <taxon>Bacteria</taxon>
        <taxon>Pseudomonadati</taxon>
        <taxon>Pseudomonadota</taxon>
        <taxon>Gammaproteobacteria</taxon>
        <taxon>Oceanospirillales</taxon>
        <taxon>Oceanospirillaceae</taxon>
        <taxon>Marinobacterium</taxon>
    </lineage>
</organism>
<feature type="compositionally biased region" description="Polar residues" evidence="4">
    <location>
        <begin position="15"/>
        <end position="24"/>
    </location>
</feature>
<evidence type="ECO:0000259" key="5">
    <source>
        <dbReference type="Pfam" id="PF04055"/>
    </source>
</evidence>
<dbReference type="Pfam" id="PF04055">
    <property type="entry name" value="Radical_SAM"/>
    <property type="match status" value="1"/>
</dbReference>
<dbReference type="Gene3D" id="3.80.30.30">
    <property type="match status" value="1"/>
</dbReference>
<sequence>MSASKPLRGRAALSNPANRFSPTHQELDAETEFDDGEVTDRIATVQIEERPKTIISRNSSPDVPFEQSINPYRGCEHGCIYCFARPSHAYWDLSPGLDFETHIICKTHAAEQLEKELRGKNYRCTPITLGANTDPYQPLEQQRRTTRELLEVMLRFRQPVTIITKGALITRDLDLLAELARQQLCSVMISMTTLDPQLKRTLEPRAAGPRTRLAAIRDLTDAGVPVGVLVAPLIPMINDRELEAIVKASADAGARSAGYIFIRLPHEVKDLFREWLDHHYPDRAEHVMSLIRQSRGGQEYASRFGTRMRGEGAFANLIEQRFRLALNRYGLGQRDRLQLRTDLFSVPPQTGDQLALFS</sequence>
<evidence type="ECO:0000313" key="7">
    <source>
        <dbReference type="Proteomes" id="UP000629025"/>
    </source>
</evidence>
<dbReference type="CDD" id="cd01335">
    <property type="entry name" value="Radical_SAM"/>
    <property type="match status" value="1"/>
</dbReference>
<protein>
    <submittedName>
        <fullName evidence="6">Radical SAM protein</fullName>
    </submittedName>
</protein>
<evidence type="ECO:0000256" key="3">
    <source>
        <dbReference type="ARBA" id="ARBA00023014"/>
    </source>
</evidence>
<name>A0ABQ1K2R5_9GAMM</name>
<dbReference type="InterPro" id="IPR040086">
    <property type="entry name" value="MJ0683-like"/>
</dbReference>
<dbReference type="SFLD" id="SFLDS00029">
    <property type="entry name" value="Radical_SAM"/>
    <property type="match status" value="1"/>
</dbReference>
<accession>A0ABQ1K2R5</accession>
<dbReference type="SFLD" id="SFLDG01084">
    <property type="entry name" value="Uncharacterised_Radical_SAM_Su"/>
    <property type="match status" value="1"/>
</dbReference>
<dbReference type="InterPro" id="IPR058240">
    <property type="entry name" value="rSAM_sf"/>
</dbReference>
<feature type="domain" description="Radical SAM core" evidence="5">
    <location>
        <begin position="69"/>
        <end position="247"/>
    </location>
</feature>
<dbReference type="PANTHER" id="PTHR43432">
    <property type="entry name" value="SLR0285 PROTEIN"/>
    <property type="match status" value="1"/>
</dbReference>
<evidence type="ECO:0000313" key="6">
    <source>
        <dbReference type="EMBL" id="GGB84364.1"/>
    </source>
</evidence>
<dbReference type="NCBIfam" id="NF033668">
    <property type="entry name" value="rSAM_PA0069"/>
    <property type="match status" value="1"/>
</dbReference>
<evidence type="ECO:0000256" key="1">
    <source>
        <dbReference type="ARBA" id="ARBA00022723"/>
    </source>
</evidence>
<keyword evidence="3" id="KW-0411">Iron-sulfur</keyword>
<feature type="region of interest" description="Disordered" evidence="4">
    <location>
        <begin position="1"/>
        <end position="36"/>
    </location>
</feature>
<proteinExistence type="predicted"/>
<dbReference type="RefSeq" id="WP_188745767.1">
    <property type="nucleotide sequence ID" value="NZ_BMIJ01000001.1"/>
</dbReference>
<evidence type="ECO:0000256" key="4">
    <source>
        <dbReference type="SAM" id="MobiDB-lite"/>
    </source>
</evidence>
<keyword evidence="7" id="KW-1185">Reference proteome</keyword>
<evidence type="ECO:0000256" key="2">
    <source>
        <dbReference type="ARBA" id="ARBA00023004"/>
    </source>
</evidence>
<gene>
    <name evidence="6" type="ORF">GCM10011352_07780</name>
</gene>